<proteinExistence type="inferred from homology"/>
<reference evidence="7 8" key="1">
    <citation type="submission" date="2024-09" db="EMBL/GenBank/DDBJ databases">
        <authorList>
            <person name="Sun Q."/>
            <person name="Mori K."/>
        </authorList>
    </citation>
    <scope>NUCLEOTIDE SEQUENCE [LARGE SCALE GENOMIC DNA]</scope>
    <source>
        <strain evidence="7 8">CCM 7224</strain>
    </source>
</reference>
<dbReference type="Proteomes" id="UP001589785">
    <property type="component" value="Unassembled WGS sequence"/>
</dbReference>
<keyword evidence="5 6" id="KW-0472">Membrane</keyword>
<evidence type="ECO:0000256" key="2">
    <source>
        <dbReference type="ARBA" id="ARBA00010221"/>
    </source>
</evidence>
<organism evidence="7 8">
    <name type="scientific">Geobacillus jurassicus</name>
    <dbReference type="NCBI Taxonomy" id="235932"/>
    <lineage>
        <taxon>Bacteria</taxon>
        <taxon>Bacillati</taxon>
        <taxon>Bacillota</taxon>
        <taxon>Bacilli</taxon>
        <taxon>Bacillales</taxon>
        <taxon>Anoxybacillaceae</taxon>
        <taxon>Geobacillus</taxon>
    </lineage>
</organism>
<feature type="transmembrane region" description="Helical" evidence="6">
    <location>
        <begin position="6"/>
        <end position="28"/>
    </location>
</feature>
<comment type="caution">
    <text evidence="7">The sequence shown here is derived from an EMBL/GenBank/DDBJ whole genome shotgun (WGS) entry which is preliminary data.</text>
</comment>
<dbReference type="EMBL" id="JBHLVN010000030">
    <property type="protein sequence ID" value="MFC0297197.1"/>
    <property type="molecule type" value="Genomic_DNA"/>
</dbReference>
<dbReference type="RefSeq" id="WP_245629336.1">
    <property type="nucleotide sequence ID" value="NZ_JBHLVN010000030.1"/>
</dbReference>
<evidence type="ECO:0000313" key="7">
    <source>
        <dbReference type="EMBL" id="MFC0297197.1"/>
    </source>
</evidence>
<protein>
    <submittedName>
        <fullName evidence="7">Sporulation protein YjcZ</fullName>
    </submittedName>
</protein>
<gene>
    <name evidence="7" type="primary">yjcZ</name>
    <name evidence="7" type="ORF">ACFFHQ_07025</name>
</gene>
<keyword evidence="8" id="KW-1185">Reference proteome</keyword>
<name>A0ABV6GU67_9BACL</name>
<evidence type="ECO:0000256" key="5">
    <source>
        <dbReference type="ARBA" id="ARBA00023136"/>
    </source>
</evidence>
<evidence type="ECO:0000256" key="1">
    <source>
        <dbReference type="ARBA" id="ARBA00004370"/>
    </source>
</evidence>
<evidence type="ECO:0000256" key="3">
    <source>
        <dbReference type="ARBA" id="ARBA00022692"/>
    </source>
</evidence>
<comment type="subcellular location">
    <subcellularLocation>
        <location evidence="1">Membrane</location>
    </subcellularLocation>
</comment>
<dbReference type="Pfam" id="PF09680">
    <property type="entry name" value="YjcZ_2"/>
    <property type="match status" value="1"/>
</dbReference>
<evidence type="ECO:0000256" key="6">
    <source>
        <dbReference type="SAM" id="Phobius"/>
    </source>
</evidence>
<sequence length="29" mass="3091">MSSFVSNGYTVVIALFILLIIVGCACVAW</sequence>
<evidence type="ECO:0000313" key="8">
    <source>
        <dbReference type="Proteomes" id="UP001589785"/>
    </source>
</evidence>
<dbReference type="InterPro" id="IPR010070">
    <property type="entry name" value="YjcZ-like"/>
</dbReference>
<evidence type="ECO:0000256" key="4">
    <source>
        <dbReference type="ARBA" id="ARBA00022989"/>
    </source>
</evidence>
<keyword evidence="3 6" id="KW-0812">Transmembrane</keyword>
<keyword evidence="4 6" id="KW-1133">Transmembrane helix</keyword>
<accession>A0ABV6GU67</accession>
<comment type="similarity">
    <text evidence="2">Belongs to the SscA family.</text>
</comment>